<reference evidence="2" key="1">
    <citation type="submission" date="2019-12" db="EMBL/GenBank/DDBJ databases">
        <authorList>
            <person name="Olsen N.S."/>
            <person name="Junco L.M.F."/>
            <person name="Kot W."/>
            <person name="Hansen L.H."/>
        </authorList>
    </citation>
    <scope>NUCLEOTIDE SEQUENCE [LARGE SCALE GENOMIC DNA]</scope>
</reference>
<keyword evidence="2" id="KW-1185">Reference proteome</keyword>
<keyword evidence="1" id="KW-0378">Hydrolase</keyword>
<dbReference type="Gene3D" id="3.40.1800.10">
    <property type="entry name" value="His-Me finger endonucleases"/>
    <property type="match status" value="1"/>
</dbReference>
<evidence type="ECO:0000313" key="1">
    <source>
        <dbReference type="EMBL" id="QHR65303.1"/>
    </source>
</evidence>
<dbReference type="InterPro" id="IPR004211">
    <property type="entry name" value="Endonuclease_7"/>
</dbReference>
<keyword evidence="1" id="KW-0255">Endonuclease</keyword>
<dbReference type="InterPro" id="IPR038563">
    <property type="entry name" value="Endonuclease_7_sf"/>
</dbReference>
<gene>
    <name evidence="1" type="ORF">altidsur_36</name>
</gene>
<proteinExistence type="predicted"/>
<dbReference type="Pfam" id="PF02945">
    <property type="entry name" value="Endonuclease_7"/>
    <property type="match status" value="1"/>
</dbReference>
<dbReference type="GO" id="GO:0004519">
    <property type="term" value="F:endonuclease activity"/>
    <property type="evidence" value="ECO:0007669"/>
    <property type="project" value="UniProtKB-KW"/>
</dbReference>
<dbReference type="InterPro" id="IPR044925">
    <property type="entry name" value="His-Me_finger_sf"/>
</dbReference>
<dbReference type="SUPFAM" id="SSF54060">
    <property type="entry name" value="His-Me finger endonucleases"/>
    <property type="match status" value="1"/>
</dbReference>
<name>A0A6B9WI42_9CAUD</name>
<dbReference type="Proteomes" id="UP000464308">
    <property type="component" value="Segment"/>
</dbReference>
<dbReference type="EMBL" id="MN850568">
    <property type="protein sequence ID" value="QHR65303.1"/>
    <property type="molecule type" value="Genomic_DNA"/>
</dbReference>
<keyword evidence="1" id="KW-0540">Nuclease</keyword>
<sequence length="110" mass="12380">MGCPCPLCNEPMVDLKLMVVDHDHVSGEIRGVICRWCNAQLGKVENSANRAKRQRTVDDWLDSAIEWRRKQHTGLMYPTHKTEAEKKAAVADRRKKAAAAKARALLTKGK</sequence>
<organism evidence="1 2">
    <name type="scientific">Escherichia phage altidsur</name>
    <dbReference type="NCBI Taxonomy" id="2696381"/>
    <lineage>
        <taxon>Viruses</taxon>
        <taxon>Duplodnaviria</taxon>
        <taxon>Heunggongvirae</taxon>
        <taxon>Uroviricota</taxon>
        <taxon>Caudoviricetes</taxon>
        <taxon>Autographivirales</taxon>
        <taxon>Autoscriptoviridae</taxon>
        <taxon>Stentvirinae</taxon>
        <taxon>Bonnellvirus</taxon>
        <taxon>Bonnellvirus altidsur</taxon>
    </lineage>
</organism>
<evidence type="ECO:0000313" key="2">
    <source>
        <dbReference type="Proteomes" id="UP000464308"/>
    </source>
</evidence>
<protein>
    <submittedName>
        <fullName evidence="1">Endonuclease</fullName>
    </submittedName>
</protein>
<accession>A0A6B9WI42</accession>